<dbReference type="Pfam" id="PF02230">
    <property type="entry name" value="Abhydrolase_2"/>
    <property type="match status" value="2"/>
</dbReference>
<proteinExistence type="inferred from homology"/>
<keyword evidence="6" id="KW-0443">Lipid metabolism</keyword>
<keyword evidence="4" id="KW-0719">Serine esterase</keyword>
<dbReference type="InterPro" id="IPR050565">
    <property type="entry name" value="LYPA1-2/EST-like"/>
</dbReference>
<dbReference type="STRING" id="578459.A0A194SDR5"/>
<keyword evidence="11" id="KW-0472">Membrane</keyword>
<dbReference type="SUPFAM" id="SSF53474">
    <property type="entry name" value="alpha/beta-Hydrolases"/>
    <property type="match status" value="1"/>
</dbReference>
<feature type="compositionally biased region" description="Low complexity" evidence="10">
    <location>
        <begin position="116"/>
        <end position="127"/>
    </location>
</feature>
<feature type="domain" description="Phospholipase/carboxylesterase/thioesterase" evidence="12">
    <location>
        <begin position="438"/>
        <end position="509"/>
    </location>
</feature>
<keyword evidence="14" id="KW-1185">Reference proteome</keyword>
<feature type="domain" description="Phospholipase/carboxylesterase/thioesterase" evidence="12">
    <location>
        <begin position="304"/>
        <end position="398"/>
    </location>
</feature>
<dbReference type="RefSeq" id="XP_018274654.1">
    <property type="nucleotide sequence ID" value="XM_018415630.1"/>
</dbReference>
<feature type="transmembrane region" description="Helical" evidence="11">
    <location>
        <begin position="234"/>
        <end position="252"/>
    </location>
</feature>
<evidence type="ECO:0000259" key="12">
    <source>
        <dbReference type="Pfam" id="PF02230"/>
    </source>
</evidence>
<dbReference type="GO" id="GO:0008474">
    <property type="term" value="F:palmitoyl-(protein) hydrolase activity"/>
    <property type="evidence" value="ECO:0007669"/>
    <property type="project" value="UniProtKB-EC"/>
</dbReference>
<dbReference type="GO" id="GO:0005737">
    <property type="term" value="C:cytoplasm"/>
    <property type="evidence" value="ECO:0007669"/>
    <property type="project" value="TreeGrafter"/>
</dbReference>
<dbReference type="InterPro" id="IPR003140">
    <property type="entry name" value="PLipase/COase/thioEstase"/>
</dbReference>
<keyword evidence="11" id="KW-0812">Transmembrane</keyword>
<comment type="function">
    <text evidence="7">Hydrolyzes fatty acids from S-acylated cysteine residues in proteins with a strong preference for palmitoylated G-alpha proteins over other acyl substrates. Mediates the deacylation of G-alpha proteins such as GPA1 in vivo, but has weak or no activity toward palmitoylated Ras proteins. Has weak lysophospholipase activity in vitro; however such activity may not exist in vivo.</text>
</comment>
<keyword evidence="11" id="KW-1133">Transmembrane helix</keyword>
<evidence type="ECO:0000256" key="1">
    <source>
        <dbReference type="ARBA" id="ARBA00006499"/>
    </source>
</evidence>
<dbReference type="PANTHER" id="PTHR10655">
    <property type="entry name" value="LYSOPHOSPHOLIPASE-RELATED"/>
    <property type="match status" value="1"/>
</dbReference>
<evidence type="ECO:0000313" key="13">
    <source>
        <dbReference type="EMBL" id="KPV78605.1"/>
    </source>
</evidence>
<evidence type="ECO:0000256" key="7">
    <source>
        <dbReference type="ARBA" id="ARBA00029392"/>
    </source>
</evidence>
<protein>
    <recommendedName>
        <fullName evidence="3">Acyl-protein thioesterase 1</fullName>
        <ecNumber evidence="2">3.1.2.22</ecNumber>
    </recommendedName>
    <alternativeName>
        <fullName evidence="8">Palmitoyl-protein hydrolase</fullName>
    </alternativeName>
</protein>
<evidence type="ECO:0000256" key="11">
    <source>
        <dbReference type="SAM" id="Phobius"/>
    </source>
</evidence>
<dbReference type="EC" id="3.1.2.22" evidence="2"/>
<dbReference type="InterPro" id="IPR029058">
    <property type="entry name" value="AB_hydrolase_fold"/>
</dbReference>
<evidence type="ECO:0000256" key="8">
    <source>
        <dbReference type="ARBA" id="ARBA00031195"/>
    </source>
</evidence>
<reference evidence="13 14" key="1">
    <citation type="journal article" date="2015" name="Front. Microbiol.">
        <title>Genome sequence of the plant growth promoting endophytic yeast Rhodotorula graminis WP1.</title>
        <authorList>
            <person name="Firrincieli A."/>
            <person name="Otillar R."/>
            <person name="Salamov A."/>
            <person name="Schmutz J."/>
            <person name="Khan Z."/>
            <person name="Redman R.S."/>
            <person name="Fleck N.D."/>
            <person name="Lindquist E."/>
            <person name="Grigoriev I.V."/>
            <person name="Doty S.L."/>
        </authorList>
    </citation>
    <scope>NUCLEOTIDE SEQUENCE [LARGE SCALE GENOMIC DNA]</scope>
    <source>
        <strain evidence="13 14">WP1</strain>
    </source>
</reference>
<dbReference type="AlphaFoldDB" id="A0A194SDR5"/>
<dbReference type="OrthoDB" id="2418081at2759"/>
<dbReference type="GO" id="GO:0006631">
    <property type="term" value="P:fatty acid metabolic process"/>
    <property type="evidence" value="ECO:0007669"/>
    <property type="project" value="UniProtKB-KW"/>
</dbReference>
<dbReference type="EMBL" id="KQ474073">
    <property type="protein sequence ID" value="KPV78605.1"/>
    <property type="molecule type" value="Genomic_DNA"/>
</dbReference>
<evidence type="ECO:0000256" key="10">
    <source>
        <dbReference type="SAM" id="MobiDB-lite"/>
    </source>
</evidence>
<accession>A0A194SDR5</accession>
<feature type="region of interest" description="Disordered" evidence="10">
    <location>
        <begin position="402"/>
        <end position="434"/>
    </location>
</feature>
<comment type="similarity">
    <text evidence="1">Belongs to the AB hydrolase superfamily. AB hydrolase 2 family.</text>
</comment>
<feature type="region of interest" description="Disordered" evidence="10">
    <location>
        <begin position="1"/>
        <end position="30"/>
    </location>
</feature>
<evidence type="ECO:0000256" key="3">
    <source>
        <dbReference type="ARBA" id="ARBA00014923"/>
    </source>
</evidence>
<evidence type="ECO:0000256" key="5">
    <source>
        <dbReference type="ARBA" id="ARBA00022801"/>
    </source>
</evidence>
<gene>
    <name evidence="13" type="ORF">RHOBADRAFT_51053</name>
</gene>
<name>A0A194SDR5_RHOGW</name>
<dbReference type="GO" id="GO:0052689">
    <property type="term" value="F:carboxylic ester hydrolase activity"/>
    <property type="evidence" value="ECO:0007669"/>
    <property type="project" value="UniProtKB-KW"/>
</dbReference>
<feature type="region of interest" description="Disordered" evidence="10">
    <location>
        <begin position="115"/>
        <end position="148"/>
    </location>
</feature>
<evidence type="ECO:0000256" key="6">
    <source>
        <dbReference type="ARBA" id="ARBA00022832"/>
    </source>
</evidence>
<dbReference type="PANTHER" id="PTHR10655:SF17">
    <property type="entry name" value="LYSOPHOSPHOLIPASE-LIKE PROTEIN 1"/>
    <property type="match status" value="1"/>
</dbReference>
<evidence type="ECO:0000256" key="4">
    <source>
        <dbReference type="ARBA" id="ARBA00022487"/>
    </source>
</evidence>
<dbReference type="Proteomes" id="UP000053890">
    <property type="component" value="Unassembled WGS sequence"/>
</dbReference>
<sequence length="596" mass="64056">MPSITRSAAAKDDPKAPSPRQHDAATAAGTRRAVFAERRAAAGQPAVVDTLSAATAVASGPATRSPLSAVRRRSVVSAVPVGVDHAPLRSPSSIVVPPESPPGVLESAAYLQQARSSIASTQSGSTSSDERRPSSFVGATGPRPSLSQTVQSLLPAPFRSSRSSSHSSDPLLASQPSDLLRPSFFALGLGAPDPGSKSPNPNGICSSVAVEALEFVSLNPGGGRRAQRHLRAGVLLFLVVVAVLTVTGHLSLPAASVAVRGRGAARDELVLEREELAAVRARRAKDLWGSPEHEVVVAAEGPAKGHAHESTIIFMHGLKQVKNDAFMPAYLHKRFPNTRWVVPLAEKRHVGVFDANETAWFNIDAFPYEYDRDQDRDGMFATVRRINRAVVRERARLIRARRRQARGDGASSAANEEDERREGHEDDEEVGTRAEREWGSRRIILAGFSQGAVMSLLVGLTHPERLGGVIVFSGFLPLRDEMAKLMYDLDRRDLPVWWGHGGKDDFLTFSDALASLALLSPSAVPPKLNSSVPSTALAHTHPARRLNLTNVTFRWWDGIAHTFCLPELVEVDAWVRGVLPPSSSSRADEPLASIGA</sequence>
<evidence type="ECO:0000256" key="2">
    <source>
        <dbReference type="ARBA" id="ARBA00012423"/>
    </source>
</evidence>
<feature type="compositionally biased region" description="Basic and acidic residues" evidence="10">
    <location>
        <begin position="9"/>
        <end position="23"/>
    </location>
</feature>
<keyword evidence="6" id="KW-0276">Fatty acid metabolism</keyword>
<dbReference type="Gene3D" id="3.40.50.1820">
    <property type="entry name" value="alpha/beta hydrolase"/>
    <property type="match status" value="1"/>
</dbReference>
<keyword evidence="5" id="KW-0378">Hydrolase</keyword>
<evidence type="ECO:0000256" key="9">
    <source>
        <dbReference type="ARBA" id="ARBA00047337"/>
    </source>
</evidence>
<feature type="compositionally biased region" description="Basic and acidic residues" evidence="10">
    <location>
        <begin position="418"/>
        <end position="434"/>
    </location>
</feature>
<evidence type="ECO:0000313" key="14">
    <source>
        <dbReference type="Proteomes" id="UP000053890"/>
    </source>
</evidence>
<organism evidence="13 14">
    <name type="scientific">Rhodotorula graminis (strain WP1)</name>
    <dbReference type="NCBI Taxonomy" id="578459"/>
    <lineage>
        <taxon>Eukaryota</taxon>
        <taxon>Fungi</taxon>
        <taxon>Dikarya</taxon>
        <taxon>Basidiomycota</taxon>
        <taxon>Pucciniomycotina</taxon>
        <taxon>Microbotryomycetes</taxon>
        <taxon>Sporidiobolales</taxon>
        <taxon>Sporidiobolaceae</taxon>
        <taxon>Rhodotorula</taxon>
    </lineage>
</organism>
<comment type="catalytic activity">
    <reaction evidence="9">
        <text>S-hexadecanoyl-L-cysteinyl-[protein] + H2O = L-cysteinyl-[protein] + hexadecanoate + H(+)</text>
        <dbReference type="Rhea" id="RHEA:19233"/>
        <dbReference type="Rhea" id="RHEA-COMP:10131"/>
        <dbReference type="Rhea" id="RHEA-COMP:11032"/>
        <dbReference type="ChEBI" id="CHEBI:7896"/>
        <dbReference type="ChEBI" id="CHEBI:15377"/>
        <dbReference type="ChEBI" id="CHEBI:15378"/>
        <dbReference type="ChEBI" id="CHEBI:29950"/>
        <dbReference type="ChEBI" id="CHEBI:74151"/>
        <dbReference type="EC" id="3.1.2.22"/>
    </reaction>
</comment>
<dbReference type="GeneID" id="28976078"/>